<name>A0A127M385_9GAMM</name>
<dbReference type="NCBIfam" id="TIGR00730">
    <property type="entry name" value="Rossman fold protein, TIGR00730 family"/>
    <property type="match status" value="1"/>
</dbReference>
<dbReference type="Pfam" id="PF03641">
    <property type="entry name" value="Lysine_decarbox"/>
    <property type="match status" value="1"/>
</dbReference>
<dbReference type="Proteomes" id="UP000074119">
    <property type="component" value="Chromosome"/>
</dbReference>
<dbReference type="AlphaFoldDB" id="A0A127M385"/>
<accession>A0A127M385</accession>
<proteinExistence type="inferred from homology"/>
<dbReference type="GO" id="GO:0008714">
    <property type="term" value="F:AMP nucleosidase activity"/>
    <property type="evidence" value="ECO:0007669"/>
    <property type="project" value="UniProtKB-EC"/>
</dbReference>
<reference evidence="4 5" key="1">
    <citation type="submission" date="2015-12" db="EMBL/GenBank/DDBJ databases">
        <authorList>
            <person name="Shamseldin A."/>
            <person name="Moawad H."/>
            <person name="Abd El-Rahim W.M."/>
            <person name="Sadowsky M.J."/>
        </authorList>
    </citation>
    <scope>NUCLEOTIDE SEQUENCE [LARGE SCALE GENOMIC DNA]</scope>
    <source>
        <strain evidence="4 5">SM2</strain>
    </source>
</reference>
<keyword evidence="2" id="KW-0203">Cytokinin biosynthesis</keyword>
<dbReference type="Gene3D" id="3.40.50.450">
    <property type="match status" value="1"/>
</dbReference>
<feature type="region of interest" description="Disordered" evidence="3">
    <location>
        <begin position="1"/>
        <end position="26"/>
    </location>
</feature>
<evidence type="ECO:0000256" key="3">
    <source>
        <dbReference type="SAM" id="MobiDB-lite"/>
    </source>
</evidence>
<dbReference type="EC" id="3.2.2.n1" evidence="2"/>
<dbReference type="KEGG" id="zal:AZF00_05020"/>
<dbReference type="RefSeq" id="WP_008246445.1">
    <property type="nucleotide sequence ID" value="NZ_CP014544.1"/>
</dbReference>
<dbReference type="GO" id="GO:0009691">
    <property type="term" value="P:cytokinin biosynthetic process"/>
    <property type="evidence" value="ECO:0007669"/>
    <property type="project" value="UniProtKB-UniRule"/>
</dbReference>
<protein>
    <recommendedName>
        <fullName evidence="2">Cytokinin riboside 5'-monophosphate phosphoribohydrolase</fullName>
        <ecNumber evidence="2">3.2.2.n1</ecNumber>
    </recommendedName>
</protein>
<keyword evidence="2" id="KW-0378">Hydrolase</keyword>
<dbReference type="EMBL" id="CP014544">
    <property type="protein sequence ID" value="AMO67695.1"/>
    <property type="molecule type" value="Genomic_DNA"/>
</dbReference>
<organism evidence="4 5">
    <name type="scientific">Zhongshania aliphaticivorans</name>
    <dbReference type="NCBI Taxonomy" id="1470434"/>
    <lineage>
        <taxon>Bacteria</taxon>
        <taxon>Pseudomonadati</taxon>
        <taxon>Pseudomonadota</taxon>
        <taxon>Gammaproteobacteria</taxon>
        <taxon>Cellvibrionales</taxon>
        <taxon>Spongiibacteraceae</taxon>
        <taxon>Zhongshania</taxon>
    </lineage>
</organism>
<dbReference type="PANTHER" id="PTHR43393:SF3">
    <property type="entry name" value="LYSINE DECARBOXYLASE-LIKE PROTEIN"/>
    <property type="match status" value="1"/>
</dbReference>
<dbReference type="STRING" id="1470434.AZF00_05020"/>
<evidence type="ECO:0000313" key="4">
    <source>
        <dbReference type="EMBL" id="AMO67695.1"/>
    </source>
</evidence>
<dbReference type="InterPro" id="IPR005269">
    <property type="entry name" value="LOG"/>
</dbReference>
<evidence type="ECO:0000313" key="5">
    <source>
        <dbReference type="Proteomes" id="UP000074119"/>
    </source>
</evidence>
<comment type="similarity">
    <text evidence="2">Belongs to the LOG family.</text>
</comment>
<evidence type="ECO:0000256" key="1">
    <source>
        <dbReference type="ARBA" id="ARBA00000274"/>
    </source>
</evidence>
<gene>
    <name evidence="4" type="ORF">AZF00_05020</name>
</gene>
<evidence type="ECO:0000256" key="2">
    <source>
        <dbReference type="RuleBase" id="RU363015"/>
    </source>
</evidence>
<dbReference type="InterPro" id="IPR052341">
    <property type="entry name" value="LOG_family_nucleotidases"/>
</dbReference>
<dbReference type="GO" id="GO:0005829">
    <property type="term" value="C:cytosol"/>
    <property type="evidence" value="ECO:0007669"/>
    <property type="project" value="TreeGrafter"/>
</dbReference>
<dbReference type="SUPFAM" id="SSF102405">
    <property type="entry name" value="MCP/YpsA-like"/>
    <property type="match status" value="1"/>
</dbReference>
<sequence length="291" mass="32703">MTDKSKLRGANFPSARDELPSNQQDQPAAYRLAYTDQDFLLREELRGLRFHLELQKPEMTLKEHGVESTIVIFGSARFPSPEDADAALVIAQDSGDPAKVRAAKRDQRNSHHYEQARRLGELITTHSNHCDPNEQLYVVTGGGPGIMEAANRGASDAGGKSIGLNIVLPHEQDPNPYISPEFCFRFHYFGIRKMHFMLRAKAVVVCPGGFGTFDELFEALTLIQTGKSKRVPVILIGHEFWRQAINLEFLRDEGVISPEDVNMISVVDTAEQAWQHIVDFYQLSPGERIRC</sequence>
<dbReference type="PANTHER" id="PTHR43393">
    <property type="entry name" value="CYTOKININ RIBOSIDE 5'-MONOPHOSPHATE PHOSPHORIBOHYDROLASE"/>
    <property type="match status" value="1"/>
</dbReference>
<comment type="catalytic activity">
    <reaction evidence="1">
        <text>AMP + H2O = D-ribose 5-phosphate + adenine</text>
        <dbReference type="Rhea" id="RHEA:20129"/>
        <dbReference type="ChEBI" id="CHEBI:15377"/>
        <dbReference type="ChEBI" id="CHEBI:16708"/>
        <dbReference type="ChEBI" id="CHEBI:78346"/>
        <dbReference type="ChEBI" id="CHEBI:456215"/>
        <dbReference type="EC" id="3.2.2.4"/>
    </reaction>
</comment>
<dbReference type="InterPro" id="IPR031100">
    <property type="entry name" value="LOG_fam"/>
</dbReference>